<dbReference type="GO" id="GO:0003677">
    <property type="term" value="F:DNA binding"/>
    <property type="evidence" value="ECO:0007669"/>
    <property type="project" value="InterPro"/>
</dbReference>
<feature type="domain" description="Zinc finger CHC2-type" evidence="4">
    <location>
        <begin position="29"/>
        <end position="79"/>
    </location>
</feature>
<evidence type="ECO:0000256" key="2">
    <source>
        <dbReference type="ARBA" id="ARBA00022771"/>
    </source>
</evidence>
<keyword evidence="1" id="KW-0479">Metal-binding</keyword>
<dbReference type="Pfam" id="PF01807">
    <property type="entry name" value="Zn_ribbon_DnaG"/>
    <property type="match status" value="1"/>
</dbReference>
<dbReference type="PANTHER" id="PTHR30313">
    <property type="entry name" value="DNA PRIMASE"/>
    <property type="match status" value="1"/>
</dbReference>
<organism evidence="5 6">
    <name type="scientific">Extibacter muris</name>
    <dbReference type="NCBI Taxonomy" id="1796622"/>
    <lineage>
        <taxon>Bacteria</taxon>
        <taxon>Bacillati</taxon>
        <taxon>Bacillota</taxon>
        <taxon>Clostridia</taxon>
        <taxon>Lachnospirales</taxon>
        <taxon>Lachnospiraceae</taxon>
        <taxon>Extibacter</taxon>
    </lineage>
</organism>
<evidence type="ECO:0000313" key="6">
    <source>
        <dbReference type="Proteomes" id="UP000295710"/>
    </source>
</evidence>
<dbReference type="GO" id="GO:0006269">
    <property type="term" value="P:DNA replication, synthesis of primer"/>
    <property type="evidence" value="ECO:0007669"/>
    <property type="project" value="TreeGrafter"/>
</dbReference>
<reference evidence="5 6" key="1">
    <citation type="journal article" date="2016" name="Nat. Microbiol.">
        <title>The Mouse Intestinal Bacterial Collection (miBC) provides host-specific insight into cultured diversity and functional potential of the gut microbiota.</title>
        <authorList>
            <person name="Lagkouvardos I."/>
            <person name="Pukall R."/>
            <person name="Abt B."/>
            <person name="Foesel B.U."/>
            <person name="Meier-Kolthoff J.P."/>
            <person name="Kumar N."/>
            <person name="Bresciani A."/>
            <person name="Martinez I."/>
            <person name="Just S."/>
            <person name="Ziegler C."/>
            <person name="Brugiroux S."/>
            <person name="Garzetti D."/>
            <person name="Wenning M."/>
            <person name="Bui T.P."/>
            <person name="Wang J."/>
            <person name="Hugenholtz F."/>
            <person name="Plugge C.M."/>
            <person name="Peterson D.A."/>
            <person name="Hornef M.W."/>
            <person name="Baines J.F."/>
            <person name="Smidt H."/>
            <person name="Walter J."/>
            <person name="Kristiansen K."/>
            <person name="Nielsen H.B."/>
            <person name="Haller D."/>
            <person name="Overmann J."/>
            <person name="Stecher B."/>
            <person name="Clavel T."/>
        </authorList>
    </citation>
    <scope>NUCLEOTIDE SEQUENCE [LARGE SCALE GENOMIC DNA]</scope>
    <source>
        <strain evidence="5 6">DSM 28560</strain>
    </source>
</reference>
<evidence type="ECO:0000313" key="5">
    <source>
        <dbReference type="EMBL" id="TDA22177.1"/>
    </source>
</evidence>
<dbReference type="InterPro" id="IPR036977">
    <property type="entry name" value="DNA_primase_Znf_CHC2"/>
</dbReference>
<dbReference type="InterPro" id="IPR002694">
    <property type="entry name" value="Znf_CHC2"/>
</dbReference>
<keyword evidence="3" id="KW-0862">Zinc</keyword>
<dbReference type="InterPro" id="IPR050219">
    <property type="entry name" value="DnaG_primase"/>
</dbReference>
<gene>
    <name evidence="5" type="ORF">E1963_08090</name>
</gene>
<keyword evidence="2" id="KW-0863">Zinc-finger</keyword>
<name>A0A4R4FF11_9FIRM</name>
<protein>
    <submittedName>
        <fullName evidence="5">DNA primase</fullName>
    </submittedName>
</protein>
<dbReference type="PANTHER" id="PTHR30313:SF2">
    <property type="entry name" value="DNA PRIMASE"/>
    <property type="match status" value="1"/>
</dbReference>
<comment type="caution">
    <text evidence="5">The sequence shown here is derived from an EMBL/GenBank/DDBJ whole genome shotgun (WGS) entry which is preliminary data.</text>
</comment>
<evidence type="ECO:0000256" key="1">
    <source>
        <dbReference type="ARBA" id="ARBA00022723"/>
    </source>
</evidence>
<accession>A0A4R4FF11</accession>
<dbReference type="GO" id="GO:0003899">
    <property type="term" value="F:DNA-directed RNA polymerase activity"/>
    <property type="evidence" value="ECO:0007669"/>
    <property type="project" value="InterPro"/>
</dbReference>
<dbReference type="EMBL" id="SMMX01000005">
    <property type="protein sequence ID" value="TDA22177.1"/>
    <property type="molecule type" value="Genomic_DNA"/>
</dbReference>
<dbReference type="SUPFAM" id="SSF57783">
    <property type="entry name" value="Zinc beta-ribbon"/>
    <property type="match status" value="1"/>
</dbReference>
<dbReference type="GO" id="GO:0005737">
    <property type="term" value="C:cytoplasm"/>
    <property type="evidence" value="ECO:0007669"/>
    <property type="project" value="TreeGrafter"/>
</dbReference>
<sequence>MNVFEAVKQSVTTRQAAEHYGIKVNRNGMAVCPFHNDKNPSMKLDKRFHCFGCGADGDVIDFSARLFGLGLKEAAEKLADDFFIAYDSRGRASPKESVRLKLAQEKQSRQEERDCYRMLCDYLYSLYEWKEKYAPKPEDDEWNPLFIEVLQRTSYIEYLLDMLLFGDKEEKEWIVREHGKEVRKLGERLSEINRKRRRNSIADIRGYRTGRERGRSLGYAGEER</sequence>
<dbReference type="RefSeq" id="WP_132276976.1">
    <property type="nucleotide sequence ID" value="NZ_JAOBST010000010.1"/>
</dbReference>
<dbReference type="SMART" id="SM00400">
    <property type="entry name" value="ZnF_CHCC"/>
    <property type="match status" value="1"/>
</dbReference>
<keyword evidence="6" id="KW-1185">Reference proteome</keyword>
<proteinExistence type="predicted"/>
<dbReference type="Proteomes" id="UP000295710">
    <property type="component" value="Unassembled WGS sequence"/>
</dbReference>
<evidence type="ECO:0000256" key="3">
    <source>
        <dbReference type="ARBA" id="ARBA00022833"/>
    </source>
</evidence>
<dbReference type="GO" id="GO:0008270">
    <property type="term" value="F:zinc ion binding"/>
    <property type="evidence" value="ECO:0007669"/>
    <property type="project" value="UniProtKB-KW"/>
</dbReference>
<dbReference type="Gene3D" id="3.90.580.10">
    <property type="entry name" value="Zinc finger, CHC2-type domain"/>
    <property type="match status" value="1"/>
</dbReference>
<dbReference type="AlphaFoldDB" id="A0A4R4FF11"/>
<evidence type="ECO:0000259" key="4">
    <source>
        <dbReference type="SMART" id="SM00400"/>
    </source>
</evidence>